<keyword evidence="1" id="KW-1185">Reference proteome</keyword>
<name>A0AAJ7WHK5_9ACAR</name>
<sequence length="377" mass="43521">MAQSYEEMSVMLSVTTELGNEKNLQFNPAKSAMIIFNHTGLGEPREMKIQGKHIEFEDEYKYLGITICNEPNYLLRQEQIWKREAHKALQSLHAQSIWTFNRFEITRIQWMATGVPKLTYANAVLASRASRQITAIFDRTQVAAGKWAMGITAHKVATEFVLGELGWSTFESREAQSKIRYFARISAMDSDRWPRKCLSMMASTNIYTEAIARLNFLKKRFSCTDIPLEYTGDQSARFQLFNEQVKRRIKVKLSEQWTESMSSKSSLTLYRQWKVRGVTVRGLYTNSRGSTLLALARAGMLPTRAHRTKYEPLDPLCTKCGREVETIPHIIMKCEPYHSETNELPRMLGLEGEGDDGTCEETKRTLEEWEDEARRIR</sequence>
<accession>A0AAJ7WHK5</accession>
<reference evidence="2" key="1">
    <citation type="submission" date="2025-08" db="UniProtKB">
        <authorList>
            <consortium name="RefSeq"/>
        </authorList>
    </citation>
    <scope>IDENTIFICATION</scope>
</reference>
<dbReference type="RefSeq" id="XP_028967366.1">
    <property type="nucleotide sequence ID" value="XM_029111533.1"/>
</dbReference>
<dbReference type="AlphaFoldDB" id="A0AAJ7WHK5"/>
<proteinExistence type="predicted"/>
<protein>
    <submittedName>
        <fullName evidence="2">Uncharacterized protein LOC114828240</fullName>
    </submittedName>
</protein>
<dbReference type="KEGG" id="goe:114828240"/>
<evidence type="ECO:0000313" key="2">
    <source>
        <dbReference type="RefSeq" id="XP_028967366.1"/>
    </source>
</evidence>
<organism evidence="1 2">
    <name type="scientific">Galendromus occidentalis</name>
    <name type="common">western predatory mite</name>
    <dbReference type="NCBI Taxonomy" id="34638"/>
    <lineage>
        <taxon>Eukaryota</taxon>
        <taxon>Metazoa</taxon>
        <taxon>Ecdysozoa</taxon>
        <taxon>Arthropoda</taxon>
        <taxon>Chelicerata</taxon>
        <taxon>Arachnida</taxon>
        <taxon>Acari</taxon>
        <taxon>Parasitiformes</taxon>
        <taxon>Mesostigmata</taxon>
        <taxon>Gamasina</taxon>
        <taxon>Phytoseioidea</taxon>
        <taxon>Phytoseiidae</taxon>
        <taxon>Typhlodrominae</taxon>
        <taxon>Galendromus</taxon>
    </lineage>
</organism>
<evidence type="ECO:0000313" key="1">
    <source>
        <dbReference type="Proteomes" id="UP000694867"/>
    </source>
</evidence>
<gene>
    <name evidence="2" type="primary">LOC114828240</name>
</gene>
<dbReference type="Proteomes" id="UP000694867">
    <property type="component" value="Unplaced"/>
</dbReference>
<dbReference type="GeneID" id="114828240"/>